<dbReference type="Pfam" id="PF05168">
    <property type="entry name" value="HEPN"/>
    <property type="match status" value="1"/>
</dbReference>
<comment type="caution">
    <text evidence="2">The sequence shown here is derived from an EMBL/GenBank/DDBJ whole genome shotgun (WGS) entry which is preliminary data.</text>
</comment>
<dbReference type="InterPro" id="IPR007842">
    <property type="entry name" value="HEPN_dom"/>
</dbReference>
<evidence type="ECO:0000259" key="1">
    <source>
        <dbReference type="Pfam" id="PF05168"/>
    </source>
</evidence>
<keyword evidence="3" id="KW-1185">Reference proteome</keyword>
<feature type="domain" description="HEPN" evidence="1">
    <location>
        <begin position="12"/>
        <end position="125"/>
    </location>
</feature>
<accession>A0ABP7RK87</accession>
<name>A0ABP7RK87_9BACT</name>
<organism evidence="2 3">
    <name type="scientific">Hymenobacter fastidiosus</name>
    <dbReference type="NCBI Taxonomy" id="486264"/>
    <lineage>
        <taxon>Bacteria</taxon>
        <taxon>Pseudomonadati</taxon>
        <taxon>Bacteroidota</taxon>
        <taxon>Cytophagia</taxon>
        <taxon>Cytophagales</taxon>
        <taxon>Hymenobacteraceae</taxon>
        <taxon>Hymenobacter</taxon>
    </lineage>
</organism>
<dbReference type="RefSeq" id="WP_345070940.1">
    <property type="nucleotide sequence ID" value="NZ_BAABDJ010000003.1"/>
</dbReference>
<dbReference type="Proteomes" id="UP001500567">
    <property type="component" value="Unassembled WGS sequence"/>
</dbReference>
<evidence type="ECO:0000313" key="2">
    <source>
        <dbReference type="EMBL" id="GAA3998271.1"/>
    </source>
</evidence>
<gene>
    <name evidence="2" type="ORF">GCM10022408_06300</name>
</gene>
<protein>
    <submittedName>
        <fullName evidence="2">HEPN domain-containing protein</fullName>
    </submittedName>
</protein>
<sequence length="136" mass="15463">MPPLNQQEKAWVQEWLNLANHDLRAAGQMFQDDAALYGYLIAFICQQATEKFAKAALTVEGVNFPKTHDITRLLVLFPPIFVFTQQEFDDAARISDYAVEVRYPGLTIVMSDLQEALRIARHFRTRLLPGIQAALV</sequence>
<reference evidence="3" key="1">
    <citation type="journal article" date="2019" name="Int. J. Syst. Evol. Microbiol.">
        <title>The Global Catalogue of Microorganisms (GCM) 10K type strain sequencing project: providing services to taxonomists for standard genome sequencing and annotation.</title>
        <authorList>
            <consortium name="The Broad Institute Genomics Platform"/>
            <consortium name="The Broad Institute Genome Sequencing Center for Infectious Disease"/>
            <person name="Wu L."/>
            <person name="Ma J."/>
        </authorList>
    </citation>
    <scope>NUCLEOTIDE SEQUENCE [LARGE SCALE GENOMIC DNA]</scope>
    <source>
        <strain evidence="3">JCM 17224</strain>
    </source>
</reference>
<proteinExistence type="predicted"/>
<dbReference type="Gene3D" id="1.20.120.330">
    <property type="entry name" value="Nucleotidyltransferases domain 2"/>
    <property type="match status" value="1"/>
</dbReference>
<dbReference type="EMBL" id="BAABDJ010000003">
    <property type="protein sequence ID" value="GAA3998271.1"/>
    <property type="molecule type" value="Genomic_DNA"/>
</dbReference>
<evidence type="ECO:0000313" key="3">
    <source>
        <dbReference type="Proteomes" id="UP001500567"/>
    </source>
</evidence>
<dbReference type="SUPFAM" id="SSF81593">
    <property type="entry name" value="Nucleotidyltransferase substrate binding subunit/domain"/>
    <property type="match status" value="1"/>
</dbReference>